<feature type="non-terminal residue" evidence="6">
    <location>
        <position position="355"/>
    </location>
</feature>
<dbReference type="AlphaFoldDB" id="A0A4V3I6I3"/>
<dbReference type="InterPro" id="IPR051804">
    <property type="entry name" value="Carb_Metab_Reg_Kinase/Isom"/>
</dbReference>
<dbReference type="OrthoDB" id="9808275at2"/>
<gene>
    <name evidence="6" type="ORF">E3O23_08135</name>
</gene>
<dbReference type="PANTHER" id="PTHR42742">
    <property type="entry name" value="TRANSCRIPTIONAL REPRESSOR MPRA"/>
    <property type="match status" value="1"/>
</dbReference>
<name>A0A4V3I6I3_9MICO</name>
<dbReference type="InterPro" id="IPR011051">
    <property type="entry name" value="RmlC_Cupin_sf"/>
</dbReference>
<evidence type="ECO:0000256" key="1">
    <source>
        <dbReference type="ARBA" id="ARBA00022723"/>
    </source>
</evidence>
<keyword evidence="2" id="KW-0862">Zinc</keyword>
<proteinExistence type="predicted"/>
<evidence type="ECO:0000259" key="5">
    <source>
        <dbReference type="Pfam" id="PF21621"/>
    </source>
</evidence>
<evidence type="ECO:0000256" key="4">
    <source>
        <dbReference type="ARBA" id="ARBA00030762"/>
    </source>
</evidence>
<accession>A0A4V3I6I3</accession>
<keyword evidence="7" id="KW-1185">Reference proteome</keyword>
<dbReference type="InterPro" id="IPR049071">
    <property type="entry name" value="MPI_cupin_dom"/>
</dbReference>
<comment type="caution">
    <text evidence="6">The sequence shown here is derived from an EMBL/GenBank/DDBJ whole genome shotgun (WGS) entry which is preliminary data.</text>
</comment>
<evidence type="ECO:0000313" key="7">
    <source>
        <dbReference type="Proteomes" id="UP000297866"/>
    </source>
</evidence>
<dbReference type="PANTHER" id="PTHR42742:SF3">
    <property type="entry name" value="FRUCTOKINASE"/>
    <property type="match status" value="1"/>
</dbReference>
<dbReference type="InterPro" id="IPR014710">
    <property type="entry name" value="RmlC-like_jellyroll"/>
</dbReference>
<dbReference type="Pfam" id="PF21621">
    <property type="entry name" value="MPI_cupin_dom"/>
    <property type="match status" value="1"/>
</dbReference>
<dbReference type="EMBL" id="SOEZ01000040">
    <property type="protein sequence ID" value="TFB51665.1"/>
    <property type="molecule type" value="Genomic_DNA"/>
</dbReference>
<dbReference type="Proteomes" id="UP000297866">
    <property type="component" value="Unassembled WGS sequence"/>
</dbReference>
<evidence type="ECO:0000256" key="2">
    <source>
        <dbReference type="ARBA" id="ARBA00022833"/>
    </source>
</evidence>
<dbReference type="RefSeq" id="WP_134489929.1">
    <property type="nucleotide sequence ID" value="NZ_SOEZ01000040.1"/>
</dbReference>
<dbReference type="SUPFAM" id="SSF51182">
    <property type="entry name" value="RmlC-like cupins"/>
    <property type="match status" value="1"/>
</dbReference>
<keyword evidence="1" id="KW-0479">Metal-binding</keyword>
<dbReference type="CDD" id="cd07010">
    <property type="entry name" value="cupin_PMI_type_I_N_bac"/>
    <property type="match status" value="1"/>
</dbReference>
<feature type="domain" description="Mannose-6-phosphate isomerase cupin" evidence="5">
    <location>
        <begin position="281"/>
        <end position="347"/>
    </location>
</feature>
<evidence type="ECO:0000313" key="6">
    <source>
        <dbReference type="EMBL" id="TFB51665.1"/>
    </source>
</evidence>
<dbReference type="Gene3D" id="2.60.120.10">
    <property type="entry name" value="Jelly Rolls"/>
    <property type="match status" value="2"/>
</dbReference>
<evidence type="ECO:0000256" key="3">
    <source>
        <dbReference type="ARBA" id="ARBA00029741"/>
    </source>
</evidence>
<protein>
    <recommendedName>
        <fullName evidence="3">Phosphohexomutase</fullName>
    </recommendedName>
    <alternativeName>
        <fullName evidence="4">Phosphomannose isomerase</fullName>
    </alternativeName>
</protein>
<organism evidence="6 7">
    <name type="scientific">Cryobacterium tagatosivorans</name>
    <dbReference type="NCBI Taxonomy" id="1259199"/>
    <lineage>
        <taxon>Bacteria</taxon>
        <taxon>Bacillati</taxon>
        <taxon>Actinomycetota</taxon>
        <taxon>Actinomycetes</taxon>
        <taxon>Micrococcales</taxon>
        <taxon>Microbacteriaceae</taxon>
        <taxon>Cryobacterium</taxon>
    </lineage>
</organism>
<dbReference type="GO" id="GO:0046872">
    <property type="term" value="F:metal ion binding"/>
    <property type="evidence" value="ECO:0007669"/>
    <property type="project" value="UniProtKB-KW"/>
</dbReference>
<reference evidence="6 7" key="1">
    <citation type="submission" date="2019-03" db="EMBL/GenBank/DDBJ databases">
        <title>Genomics of glacier-inhabiting Cryobacterium strains.</title>
        <authorList>
            <person name="Liu Q."/>
            <person name="Xin Y.-H."/>
        </authorList>
    </citation>
    <scope>NUCLEOTIDE SEQUENCE [LARGE SCALE GENOMIC DNA]</scope>
    <source>
        <strain evidence="6 7">Sr47</strain>
    </source>
</reference>
<sequence length="355" mass="38011">MTHTTSPTMSARDGGLQPVVLAANQPIDRPYQGGSGIARFRGAGKQVPYTPEDFVASTTEVYSGHGVGLTILPDGRTLRAAIEADPLGYLGAEHVRRFGANTMLLVKLLSTDERLFVHYHPDADFAAARFERTMGKTEAWIVVDTAGQDEAYAYLGFNRPVTDDEVEIWVTNQQIPEMLDAMNRMPLHVGDTLYVPAGIAHAIGPGITLVELQEPTDLSILLEYTGYPGFTLSSALLGLDLPTAISGLQRSQLTADQLDFLSAGRREGSSTAQQLFPAEADTFFAAWSLDVHTRHDIAAGFAVLVVIEGGARLEFDSGNLDLHSGTTVLIPHGAGDVSIIGRMRGILCAPPAPSA</sequence>